<name>A0A5D8YNI9_9GAMM</name>
<evidence type="ECO:0000313" key="2">
    <source>
        <dbReference type="EMBL" id="TZF83512.1"/>
    </source>
</evidence>
<evidence type="ECO:0000313" key="3">
    <source>
        <dbReference type="Proteomes" id="UP000323164"/>
    </source>
</evidence>
<sequence length="140" mass="14554">MWKLIAPVVGLALLAACVQPPTSISSSAIATGECPAAVGVPVPTSISELVQSPARYELKLVRVRAFYLNGFEHSAIYGAMPSEGEPTPGLGIWASPLPDRLNGQRAELVGYFTGSVKGHGGQWPGSLCIVSATPARQDAP</sequence>
<dbReference type="AlphaFoldDB" id="A0A5D8YNI9"/>
<evidence type="ECO:0008006" key="4">
    <source>
        <dbReference type="Google" id="ProtNLM"/>
    </source>
</evidence>
<feature type="signal peptide" evidence="1">
    <location>
        <begin position="1"/>
        <end position="18"/>
    </location>
</feature>
<dbReference type="PROSITE" id="PS51257">
    <property type="entry name" value="PROKAR_LIPOPROTEIN"/>
    <property type="match status" value="1"/>
</dbReference>
<feature type="chain" id="PRO_5022660355" description="Lipoprotein" evidence="1">
    <location>
        <begin position="19"/>
        <end position="140"/>
    </location>
</feature>
<comment type="caution">
    <text evidence="2">The sequence shown here is derived from an EMBL/GenBank/DDBJ whole genome shotgun (WGS) entry which is preliminary data.</text>
</comment>
<keyword evidence="3" id="KW-1185">Reference proteome</keyword>
<gene>
    <name evidence="2" type="ORF">FW784_12890</name>
</gene>
<accession>A0A5D8YNI9</accession>
<keyword evidence="1" id="KW-0732">Signal</keyword>
<protein>
    <recommendedName>
        <fullName evidence="4">Lipoprotein</fullName>
    </recommendedName>
</protein>
<organism evidence="2 3">
    <name type="scientific">Cognatilysobacter lacus</name>
    <dbReference type="NCBI Taxonomy" id="1643323"/>
    <lineage>
        <taxon>Bacteria</taxon>
        <taxon>Pseudomonadati</taxon>
        <taxon>Pseudomonadota</taxon>
        <taxon>Gammaproteobacteria</taxon>
        <taxon>Lysobacterales</taxon>
        <taxon>Lysobacteraceae</taxon>
        <taxon>Cognatilysobacter</taxon>
    </lineage>
</organism>
<proteinExistence type="predicted"/>
<reference evidence="2 3" key="1">
    <citation type="submission" date="2019-08" db="EMBL/GenBank/DDBJ databases">
        <title>Draft genome sequence of Lysobacter sp. UKS-15.</title>
        <authorList>
            <person name="Im W.-T."/>
        </authorList>
    </citation>
    <scope>NUCLEOTIDE SEQUENCE [LARGE SCALE GENOMIC DNA]</scope>
    <source>
        <strain evidence="2 3">UKS-15</strain>
    </source>
</reference>
<dbReference type="Proteomes" id="UP000323164">
    <property type="component" value="Unassembled WGS sequence"/>
</dbReference>
<dbReference type="EMBL" id="VTRV01000195">
    <property type="protein sequence ID" value="TZF83512.1"/>
    <property type="molecule type" value="Genomic_DNA"/>
</dbReference>
<dbReference type="OrthoDB" id="6042150at2"/>
<evidence type="ECO:0000256" key="1">
    <source>
        <dbReference type="SAM" id="SignalP"/>
    </source>
</evidence>